<feature type="compositionally biased region" description="Polar residues" evidence="1">
    <location>
        <begin position="1"/>
        <end position="14"/>
    </location>
</feature>
<sequence length="273" mass="30668">MSLDKITTPSTEDSIPSAPHNPLRRKRPLRTYGRQSREDAQISKRKSEATPTLKTKVEKENIEPPIPSVKNNTPPPPPKSPEPPQKPVVSRGSILSYFRPLPPPPPVSETPLPELPSEATTPPSSPRPEFRPRKRRRLTTRPRLEDENAREACLRQSSPPPTDYTEKNDDTCIVVRQYGDEDQFSERSTPSSTRTTTPALSPNDRKKRKQKAKEMVQTVLSLSVNKDPGIIICKDCGILYNPLNEKDRKEHKRRHAAHVRSLGKSGQGTTAMS</sequence>
<protein>
    <recommendedName>
        <fullName evidence="2">N-acetyltransferase ESCO zinc-finger domain-containing protein</fullName>
    </recommendedName>
</protein>
<feature type="compositionally biased region" description="Low complexity" evidence="1">
    <location>
        <begin position="109"/>
        <end position="122"/>
    </location>
</feature>
<dbReference type="InterPro" id="IPR028005">
    <property type="entry name" value="AcTrfase_ESCO_Znf_dom"/>
</dbReference>
<feature type="compositionally biased region" description="Pro residues" evidence="1">
    <location>
        <begin position="73"/>
        <end position="86"/>
    </location>
</feature>
<dbReference type="Proteomes" id="UP001302126">
    <property type="component" value="Unassembled WGS sequence"/>
</dbReference>
<reference evidence="3" key="1">
    <citation type="journal article" date="2023" name="Mol. Phylogenet. Evol.">
        <title>Genome-scale phylogeny and comparative genomics of the fungal order Sordariales.</title>
        <authorList>
            <person name="Hensen N."/>
            <person name="Bonometti L."/>
            <person name="Westerberg I."/>
            <person name="Brannstrom I.O."/>
            <person name="Guillou S."/>
            <person name="Cros-Aarteil S."/>
            <person name="Calhoun S."/>
            <person name="Haridas S."/>
            <person name="Kuo A."/>
            <person name="Mondo S."/>
            <person name="Pangilinan J."/>
            <person name="Riley R."/>
            <person name="LaButti K."/>
            <person name="Andreopoulos B."/>
            <person name="Lipzen A."/>
            <person name="Chen C."/>
            <person name="Yan M."/>
            <person name="Daum C."/>
            <person name="Ng V."/>
            <person name="Clum A."/>
            <person name="Steindorff A."/>
            <person name="Ohm R.A."/>
            <person name="Martin F."/>
            <person name="Silar P."/>
            <person name="Natvig D.O."/>
            <person name="Lalanne C."/>
            <person name="Gautier V."/>
            <person name="Ament-Velasquez S.L."/>
            <person name="Kruys A."/>
            <person name="Hutchinson M.I."/>
            <person name="Powell A.J."/>
            <person name="Barry K."/>
            <person name="Miller A.N."/>
            <person name="Grigoriev I.V."/>
            <person name="Debuchy R."/>
            <person name="Gladieux P."/>
            <person name="Hiltunen Thoren M."/>
            <person name="Johannesson H."/>
        </authorList>
    </citation>
    <scope>NUCLEOTIDE SEQUENCE</scope>
    <source>
        <strain evidence="3">PSN309</strain>
    </source>
</reference>
<organism evidence="3 4">
    <name type="scientific">Podospora australis</name>
    <dbReference type="NCBI Taxonomy" id="1536484"/>
    <lineage>
        <taxon>Eukaryota</taxon>
        <taxon>Fungi</taxon>
        <taxon>Dikarya</taxon>
        <taxon>Ascomycota</taxon>
        <taxon>Pezizomycotina</taxon>
        <taxon>Sordariomycetes</taxon>
        <taxon>Sordariomycetidae</taxon>
        <taxon>Sordariales</taxon>
        <taxon>Podosporaceae</taxon>
        <taxon>Podospora</taxon>
    </lineage>
</organism>
<evidence type="ECO:0000259" key="2">
    <source>
        <dbReference type="Pfam" id="PF13878"/>
    </source>
</evidence>
<evidence type="ECO:0000256" key="1">
    <source>
        <dbReference type="SAM" id="MobiDB-lite"/>
    </source>
</evidence>
<dbReference type="EMBL" id="MU864355">
    <property type="protein sequence ID" value="KAK4192313.1"/>
    <property type="molecule type" value="Genomic_DNA"/>
</dbReference>
<comment type="caution">
    <text evidence="3">The sequence shown here is derived from an EMBL/GenBank/DDBJ whole genome shotgun (WGS) entry which is preliminary data.</text>
</comment>
<feature type="compositionally biased region" description="Low complexity" evidence="1">
    <location>
        <begin position="187"/>
        <end position="198"/>
    </location>
</feature>
<feature type="domain" description="N-acetyltransferase ESCO zinc-finger" evidence="2">
    <location>
        <begin position="217"/>
        <end position="256"/>
    </location>
</feature>
<evidence type="ECO:0000313" key="4">
    <source>
        <dbReference type="Proteomes" id="UP001302126"/>
    </source>
</evidence>
<evidence type="ECO:0000313" key="3">
    <source>
        <dbReference type="EMBL" id="KAK4192313.1"/>
    </source>
</evidence>
<gene>
    <name evidence="3" type="ORF">QBC35DRAFT_246489</name>
</gene>
<name>A0AAN6X2T3_9PEZI</name>
<dbReference type="AlphaFoldDB" id="A0AAN6X2T3"/>
<accession>A0AAN6X2T3</accession>
<proteinExistence type="predicted"/>
<dbReference type="Pfam" id="PF13878">
    <property type="entry name" value="zf-C2H2_3"/>
    <property type="match status" value="1"/>
</dbReference>
<feature type="compositionally biased region" description="Basic residues" evidence="1">
    <location>
        <begin position="249"/>
        <end position="258"/>
    </location>
</feature>
<feature type="region of interest" description="Disordered" evidence="1">
    <location>
        <begin position="1"/>
        <end position="212"/>
    </location>
</feature>
<reference evidence="3" key="2">
    <citation type="submission" date="2023-05" db="EMBL/GenBank/DDBJ databases">
        <authorList>
            <consortium name="Lawrence Berkeley National Laboratory"/>
            <person name="Steindorff A."/>
            <person name="Hensen N."/>
            <person name="Bonometti L."/>
            <person name="Westerberg I."/>
            <person name="Brannstrom I.O."/>
            <person name="Guillou S."/>
            <person name="Cros-Aarteil S."/>
            <person name="Calhoun S."/>
            <person name="Haridas S."/>
            <person name="Kuo A."/>
            <person name="Mondo S."/>
            <person name="Pangilinan J."/>
            <person name="Riley R."/>
            <person name="Labutti K."/>
            <person name="Andreopoulos B."/>
            <person name="Lipzen A."/>
            <person name="Chen C."/>
            <person name="Yanf M."/>
            <person name="Daum C."/>
            <person name="Ng V."/>
            <person name="Clum A."/>
            <person name="Ohm R."/>
            <person name="Martin F."/>
            <person name="Silar P."/>
            <person name="Natvig D."/>
            <person name="Lalanne C."/>
            <person name="Gautier V."/>
            <person name="Ament-Velasquez S.L."/>
            <person name="Kruys A."/>
            <person name="Hutchinson M.I."/>
            <person name="Powell A.J."/>
            <person name="Barry K."/>
            <person name="Miller A.N."/>
            <person name="Grigoriev I.V."/>
            <person name="Debuchy R."/>
            <person name="Gladieux P."/>
            <person name="Thoren M.H."/>
            <person name="Johannesson H."/>
        </authorList>
    </citation>
    <scope>NUCLEOTIDE SEQUENCE</scope>
    <source>
        <strain evidence="3">PSN309</strain>
    </source>
</reference>
<feature type="compositionally biased region" description="Basic and acidic residues" evidence="1">
    <location>
        <begin position="142"/>
        <end position="153"/>
    </location>
</feature>
<keyword evidence="4" id="KW-1185">Reference proteome</keyword>
<feature type="region of interest" description="Disordered" evidence="1">
    <location>
        <begin position="246"/>
        <end position="273"/>
    </location>
</feature>
<feature type="compositionally biased region" description="Basic and acidic residues" evidence="1">
    <location>
        <begin position="35"/>
        <end position="48"/>
    </location>
</feature>